<name>A0A484LGM9_9ASTE</name>
<keyword evidence="2" id="KW-1185">Reference proteome</keyword>
<accession>A0A484LGM9</accession>
<dbReference type="AlphaFoldDB" id="A0A484LGM9"/>
<dbReference type="EMBL" id="OOIL02001451">
    <property type="protein sequence ID" value="VFQ75504.1"/>
    <property type="molecule type" value="Genomic_DNA"/>
</dbReference>
<sequence>MAVMVGLEQLWWRGMVEMVREWIDGGADRHGRAGGKEERGYGGGGGGNLMVAGAGKGRRGGLGCPPSFQAKEWLQEIM</sequence>
<evidence type="ECO:0000313" key="2">
    <source>
        <dbReference type="Proteomes" id="UP000595140"/>
    </source>
</evidence>
<dbReference type="Proteomes" id="UP000595140">
    <property type="component" value="Unassembled WGS sequence"/>
</dbReference>
<evidence type="ECO:0000313" key="1">
    <source>
        <dbReference type="EMBL" id="VFQ75504.1"/>
    </source>
</evidence>
<reference evidence="1 2" key="1">
    <citation type="submission" date="2018-04" db="EMBL/GenBank/DDBJ databases">
        <authorList>
            <person name="Vogel A."/>
        </authorList>
    </citation>
    <scope>NUCLEOTIDE SEQUENCE [LARGE SCALE GENOMIC DNA]</scope>
</reference>
<proteinExistence type="predicted"/>
<protein>
    <submittedName>
        <fullName evidence="1">Uncharacterized protein</fullName>
    </submittedName>
</protein>
<organism evidence="1 2">
    <name type="scientific">Cuscuta campestris</name>
    <dbReference type="NCBI Taxonomy" id="132261"/>
    <lineage>
        <taxon>Eukaryota</taxon>
        <taxon>Viridiplantae</taxon>
        <taxon>Streptophyta</taxon>
        <taxon>Embryophyta</taxon>
        <taxon>Tracheophyta</taxon>
        <taxon>Spermatophyta</taxon>
        <taxon>Magnoliopsida</taxon>
        <taxon>eudicotyledons</taxon>
        <taxon>Gunneridae</taxon>
        <taxon>Pentapetalae</taxon>
        <taxon>asterids</taxon>
        <taxon>lamiids</taxon>
        <taxon>Solanales</taxon>
        <taxon>Convolvulaceae</taxon>
        <taxon>Cuscuteae</taxon>
        <taxon>Cuscuta</taxon>
        <taxon>Cuscuta subgen. Grammica</taxon>
        <taxon>Cuscuta sect. Cleistogrammica</taxon>
    </lineage>
</organism>
<gene>
    <name evidence="1" type="ORF">CCAM_LOCUS17280</name>
</gene>